<dbReference type="InterPro" id="IPR001296">
    <property type="entry name" value="Glyco_trans_1"/>
</dbReference>
<dbReference type="Pfam" id="PF00534">
    <property type="entry name" value="Glycos_transf_1"/>
    <property type="match status" value="1"/>
</dbReference>
<evidence type="ECO:0000313" key="3">
    <source>
        <dbReference type="EMBL" id="KKL68967.1"/>
    </source>
</evidence>
<gene>
    <name evidence="3" type="ORF">LCGC14_2119680</name>
</gene>
<name>A0A0F9H0Z0_9ZZZZ</name>
<dbReference type="InterPro" id="IPR050194">
    <property type="entry name" value="Glycosyltransferase_grp1"/>
</dbReference>
<dbReference type="PANTHER" id="PTHR45947">
    <property type="entry name" value="SULFOQUINOVOSYL TRANSFERASE SQD2"/>
    <property type="match status" value="1"/>
</dbReference>
<comment type="caution">
    <text evidence="3">The sequence shown here is derived from an EMBL/GenBank/DDBJ whole genome shotgun (WGS) entry which is preliminary data.</text>
</comment>
<evidence type="ECO:0008006" key="4">
    <source>
        <dbReference type="Google" id="ProtNLM"/>
    </source>
</evidence>
<organism evidence="3">
    <name type="scientific">marine sediment metagenome</name>
    <dbReference type="NCBI Taxonomy" id="412755"/>
    <lineage>
        <taxon>unclassified sequences</taxon>
        <taxon>metagenomes</taxon>
        <taxon>ecological metagenomes</taxon>
    </lineage>
</organism>
<dbReference type="Pfam" id="PF13439">
    <property type="entry name" value="Glyco_transf_4"/>
    <property type="match status" value="1"/>
</dbReference>
<feature type="non-terminal residue" evidence="3">
    <location>
        <position position="215"/>
    </location>
</feature>
<feature type="domain" description="Glycosyltransferase subfamily 4-like N-terminal" evidence="2">
    <location>
        <begin position="44"/>
        <end position="151"/>
    </location>
</feature>
<dbReference type="AlphaFoldDB" id="A0A0F9H0Z0"/>
<feature type="domain" description="Glycosyl transferase family 1" evidence="1">
    <location>
        <begin position="168"/>
        <end position="214"/>
    </location>
</feature>
<accession>A0A0F9H0Z0</accession>
<dbReference type="EMBL" id="LAZR01026370">
    <property type="protein sequence ID" value="KKL68967.1"/>
    <property type="molecule type" value="Genomic_DNA"/>
</dbReference>
<reference evidence="3" key="1">
    <citation type="journal article" date="2015" name="Nature">
        <title>Complex archaea that bridge the gap between prokaryotes and eukaryotes.</title>
        <authorList>
            <person name="Spang A."/>
            <person name="Saw J.H."/>
            <person name="Jorgensen S.L."/>
            <person name="Zaremba-Niedzwiedzka K."/>
            <person name="Martijn J."/>
            <person name="Lind A.E."/>
            <person name="van Eijk R."/>
            <person name="Schleper C."/>
            <person name="Guy L."/>
            <person name="Ettema T.J."/>
        </authorList>
    </citation>
    <scope>NUCLEOTIDE SEQUENCE</scope>
</reference>
<dbReference type="PANTHER" id="PTHR45947:SF3">
    <property type="entry name" value="SULFOQUINOVOSYL TRANSFERASE SQD2"/>
    <property type="match status" value="1"/>
</dbReference>
<evidence type="ECO:0000259" key="1">
    <source>
        <dbReference type="Pfam" id="PF00534"/>
    </source>
</evidence>
<proteinExistence type="predicted"/>
<dbReference type="Gene3D" id="3.40.50.2000">
    <property type="entry name" value="Glycogen Phosphorylase B"/>
    <property type="match status" value="2"/>
</dbReference>
<protein>
    <recommendedName>
        <fullName evidence="4">Glycosyltransferase subfamily 4-like N-terminal domain-containing protein</fullName>
    </recommendedName>
</protein>
<sequence>MIRVLHFADEINPYDFIDNVVKFCDPSKFIVSTFTMGKVSKRKALTYLTSILRVGKFDILHTHHLIPTVIGIIAAKRTGMKHIVFGRHYSNELYHIKNPLKRFAYFQLEKLMHRFVDVIVVPSKMVYKILEKQGAPMHKVYVIHYGFDFSRFKVSAQWITELIRGLNGKFVVSIVARLVPQKGHKNLLQAMSYLKRDHPNILCLVIGDGPEKMNL</sequence>
<dbReference type="GO" id="GO:0016757">
    <property type="term" value="F:glycosyltransferase activity"/>
    <property type="evidence" value="ECO:0007669"/>
    <property type="project" value="InterPro"/>
</dbReference>
<dbReference type="InterPro" id="IPR028098">
    <property type="entry name" value="Glyco_trans_4-like_N"/>
</dbReference>
<evidence type="ECO:0000259" key="2">
    <source>
        <dbReference type="Pfam" id="PF13439"/>
    </source>
</evidence>
<dbReference type="SUPFAM" id="SSF53756">
    <property type="entry name" value="UDP-Glycosyltransferase/glycogen phosphorylase"/>
    <property type="match status" value="1"/>
</dbReference>